<proteinExistence type="predicted"/>
<reference evidence="2 3" key="1">
    <citation type="journal article" date="2021" name="BMC Genomics">
        <title>Datura genome reveals duplications of psychoactive alkaloid biosynthetic genes and high mutation rate following tissue culture.</title>
        <authorList>
            <person name="Rajewski A."/>
            <person name="Carter-House D."/>
            <person name="Stajich J."/>
            <person name="Litt A."/>
        </authorList>
    </citation>
    <scope>NUCLEOTIDE SEQUENCE [LARGE SCALE GENOMIC DNA]</scope>
    <source>
        <strain evidence="2">AR-01</strain>
    </source>
</reference>
<dbReference type="Proteomes" id="UP000823775">
    <property type="component" value="Unassembled WGS sequence"/>
</dbReference>
<feature type="region of interest" description="Disordered" evidence="1">
    <location>
        <begin position="118"/>
        <end position="140"/>
    </location>
</feature>
<keyword evidence="3" id="KW-1185">Reference proteome</keyword>
<comment type="caution">
    <text evidence="2">The sequence shown here is derived from an EMBL/GenBank/DDBJ whole genome shotgun (WGS) entry which is preliminary data.</text>
</comment>
<sequence>MAVLYVAFGTQAEISHEQFKEIKIGLEKSEVNFLWVVRKNTEEVDDGFENRVKTGAGGDRVESICAKVPILAWPMMAEQHLNARMVVEVIKIGLRVETCDGSVRGFVKWEGLETPAKELMEGEKGEEARKKSEGGWGRSH</sequence>
<evidence type="ECO:0000313" key="3">
    <source>
        <dbReference type="Proteomes" id="UP000823775"/>
    </source>
</evidence>
<dbReference type="PANTHER" id="PTHR48045">
    <property type="entry name" value="UDP-GLYCOSYLTRANSFERASE 72B1"/>
    <property type="match status" value="1"/>
</dbReference>
<organism evidence="2 3">
    <name type="scientific">Datura stramonium</name>
    <name type="common">Jimsonweed</name>
    <name type="synonym">Common thornapple</name>
    <dbReference type="NCBI Taxonomy" id="4076"/>
    <lineage>
        <taxon>Eukaryota</taxon>
        <taxon>Viridiplantae</taxon>
        <taxon>Streptophyta</taxon>
        <taxon>Embryophyta</taxon>
        <taxon>Tracheophyta</taxon>
        <taxon>Spermatophyta</taxon>
        <taxon>Magnoliopsida</taxon>
        <taxon>eudicotyledons</taxon>
        <taxon>Gunneridae</taxon>
        <taxon>Pentapetalae</taxon>
        <taxon>asterids</taxon>
        <taxon>lamiids</taxon>
        <taxon>Solanales</taxon>
        <taxon>Solanaceae</taxon>
        <taxon>Solanoideae</taxon>
        <taxon>Datureae</taxon>
        <taxon>Datura</taxon>
    </lineage>
</organism>
<protein>
    <submittedName>
        <fullName evidence="2">Uncharacterized protein</fullName>
    </submittedName>
</protein>
<dbReference type="SUPFAM" id="SSF53756">
    <property type="entry name" value="UDP-Glycosyltransferase/glycogen phosphorylase"/>
    <property type="match status" value="1"/>
</dbReference>
<gene>
    <name evidence="2" type="ORF">HAX54_022951</name>
</gene>
<dbReference type="EMBL" id="JACEIK010002778">
    <property type="protein sequence ID" value="MCD9638798.1"/>
    <property type="molecule type" value="Genomic_DNA"/>
</dbReference>
<dbReference type="PANTHER" id="PTHR48045:SF34">
    <property type="entry name" value="ISOFLAVONE 7-O-GLUCOSYLTRANSFERASE 1-LIKE"/>
    <property type="match status" value="1"/>
</dbReference>
<feature type="compositionally biased region" description="Basic and acidic residues" evidence="1">
    <location>
        <begin position="118"/>
        <end position="133"/>
    </location>
</feature>
<accession>A0ABS8UXQ8</accession>
<dbReference type="Gene3D" id="3.40.50.2000">
    <property type="entry name" value="Glycogen Phosphorylase B"/>
    <property type="match status" value="2"/>
</dbReference>
<name>A0ABS8UXQ8_DATST</name>
<evidence type="ECO:0000256" key="1">
    <source>
        <dbReference type="SAM" id="MobiDB-lite"/>
    </source>
</evidence>
<evidence type="ECO:0000313" key="2">
    <source>
        <dbReference type="EMBL" id="MCD9638798.1"/>
    </source>
</evidence>